<accession>A0A3B1DDZ7</accession>
<protein>
    <submittedName>
        <fullName evidence="1">Uncharacterized protein</fullName>
    </submittedName>
</protein>
<dbReference type="EMBL" id="UOGK01000483">
    <property type="protein sequence ID" value="VAX41046.1"/>
    <property type="molecule type" value="Genomic_DNA"/>
</dbReference>
<organism evidence="1">
    <name type="scientific">hydrothermal vent metagenome</name>
    <dbReference type="NCBI Taxonomy" id="652676"/>
    <lineage>
        <taxon>unclassified sequences</taxon>
        <taxon>metagenomes</taxon>
        <taxon>ecological metagenomes</taxon>
    </lineage>
</organism>
<gene>
    <name evidence="1" type="ORF">MNBD_PLANCTO03-1389</name>
</gene>
<name>A0A3B1DDZ7_9ZZZZ</name>
<evidence type="ECO:0000313" key="1">
    <source>
        <dbReference type="EMBL" id="VAX41046.1"/>
    </source>
</evidence>
<sequence length="738" mass="79255">MPSSTPEQLKHLASSCSVCHGHFVRADAADANRHDSQSRGTRQNRMAQGTLSSGVGVTPLSARFLFSVIALLCAVLVTTTSAQRLDFNTAPPDPKPGEGLAVLALADLLEAEADHFAEFDARRAFRVLAADLLRAGENAGTPGAEAILAALTLAAKRDQLDTLLLTHDAATQGYISDLIAETERSILPREVDLVLRDALAPLAGDLDPRCGWWTGDARFLADNTATLTALLDSRHLTDEASAVLAQMVALLDISADHPAYRRDAALWAVLLETASAALDTPPDWLDMPARDKLRADFSAGVAMCLDKPAESRAHLGRTANLVGIIRFTYLLRDSLQSRELRDAVNRLTAAAEGDPTRDPEAVARIAEIYALALALIDAEVHAPPPNTLVRQVRPMYAPLVDAHQQAAEAVVRLLPTILSEPDPMINPGVLAAMSSLQQATDDLIIPYNLSVLLSTWTSDPSRPIPAPAREPIATREMGPLAERVRTLGVALGRDKDAAEALTQLRSLAAIAPSVRELPGERELREGIGSPVWRRVTSDQADRLLFLIEQARTSWLRSSAIAQFTDRRADDELRLRTFASVLPLLRDAAALDTMRADWARKIPPAINASPGLELTPASLNALAGDLTRQASQLALFTARGDDDAGTAARATALRETFAAALLYAQLDAEARIRKLPACSIVGELGTGAATNRAWLAEHRHALAAISRAAFEAAAAEGETREIFLIYANRLALPMLDALP</sequence>
<reference evidence="1" key="1">
    <citation type="submission" date="2018-06" db="EMBL/GenBank/DDBJ databases">
        <authorList>
            <person name="Zhirakovskaya E."/>
        </authorList>
    </citation>
    <scope>NUCLEOTIDE SEQUENCE</scope>
</reference>
<proteinExistence type="predicted"/>
<dbReference type="AlphaFoldDB" id="A0A3B1DDZ7"/>